<accession>A0ABU1Z9Y8</accession>
<protein>
    <submittedName>
        <fullName evidence="1">Uncharacterized protein</fullName>
    </submittedName>
</protein>
<organism evidence="1 2">
    <name type="scientific">Pelomonas aquatica</name>
    <dbReference type="NCBI Taxonomy" id="431058"/>
    <lineage>
        <taxon>Bacteria</taxon>
        <taxon>Pseudomonadati</taxon>
        <taxon>Pseudomonadota</taxon>
        <taxon>Betaproteobacteria</taxon>
        <taxon>Burkholderiales</taxon>
        <taxon>Sphaerotilaceae</taxon>
        <taxon>Roseateles</taxon>
    </lineage>
</organism>
<keyword evidence="2" id="KW-1185">Reference proteome</keyword>
<sequence>MTIRLPKPAPSSSDCSLQRTTALLATADDHSWDELLPLVEHLEHHDLDAWQTVAVATLETMVARNACEALGRDPWSSVAPLMTCLLHGLASHTPQDPRRAVRAVHALFIQLSAAEPITWPDGLPGAVASLAACWDGFGTELIAGFAQTVDRPRLLELLTCKRTTRRELRSLRCIAADRVFVEVIDAALKTAAR</sequence>
<dbReference type="Proteomes" id="UP001180536">
    <property type="component" value="Unassembled WGS sequence"/>
</dbReference>
<dbReference type="EMBL" id="JAVDXQ010000004">
    <property type="protein sequence ID" value="MDR7297442.1"/>
    <property type="molecule type" value="Genomic_DNA"/>
</dbReference>
<comment type="caution">
    <text evidence="1">The sequence shown here is derived from an EMBL/GenBank/DDBJ whole genome shotgun (WGS) entry which is preliminary data.</text>
</comment>
<proteinExistence type="predicted"/>
<evidence type="ECO:0000313" key="2">
    <source>
        <dbReference type="Proteomes" id="UP001180536"/>
    </source>
</evidence>
<evidence type="ECO:0000313" key="1">
    <source>
        <dbReference type="EMBL" id="MDR7297442.1"/>
    </source>
</evidence>
<gene>
    <name evidence="1" type="ORF">J2X16_002791</name>
</gene>
<reference evidence="1 2" key="1">
    <citation type="submission" date="2023-07" db="EMBL/GenBank/DDBJ databases">
        <title>Sorghum-associated microbial communities from plants grown in Nebraska, USA.</title>
        <authorList>
            <person name="Schachtman D."/>
        </authorList>
    </citation>
    <scope>NUCLEOTIDE SEQUENCE [LARGE SCALE GENOMIC DNA]</scope>
    <source>
        <strain evidence="1 2">BE310</strain>
    </source>
</reference>
<dbReference type="RefSeq" id="WP_310345648.1">
    <property type="nucleotide sequence ID" value="NZ_JAVDXQ010000004.1"/>
</dbReference>
<name>A0ABU1Z9Y8_9BURK</name>